<name>A0ABS3BTI6_9BACT</name>
<dbReference type="Proteomes" id="UP000664698">
    <property type="component" value="Unassembled WGS sequence"/>
</dbReference>
<proteinExistence type="predicted"/>
<dbReference type="EMBL" id="JAFKCW010000004">
    <property type="protein sequence ID" value="MBN7802623.1"/>
    <property type="molecule type" value="Genomic_DNA"/>
</dbReference>
<protein>
    <submittedName>
        <fullName evidence="1">Uncharacterized protein</fullName>
    </submittedName>
</protein>
<dbReference type="RefSeq" id="WP_206570638.1">
    <property type="nucleotide sequence ID" value="NZ_JAFKCW010000004.1"/>
</dbReference>
<evidence type="ECO:0000313" key="2">
    <source>
        <dbReference type="Proteomes" id="UP000664698"/>
    </source>
</evidence>
<evidence type="ECO:0000313" key="1">
    <source>
        <dbReference type="EMBL" id="MBN7802623.1"/>
    </source>
</evidence>
<gene>
    <name evidence="1" type="ORF">J0A67_17235</name>
</gene>
<organism evidence="1 2">
    <name type="scientific">Algoriphagus aestuariicola</name>
    <dbReference type="NCBI Taxonomy" id="1852016"/>
    <lineage>
        <taxon>Bacteria</taxon>
        <taxon>Pseudomonadati</taxon>
        <taxon>Bacteroidota</taxon>
        <taxon>Cytophagia</taxon>
        <taxon>Cytophagales</taxon>
        <taxon>Cyclobacteriaceae</taxon>
        <taxon>Algoriphagus</taxon>
    </lineage>
</organism>
<comment type="caution">
    <text evidence="1">The sequence shown here is derived from an EMBL/GenBank/DDBJ whole genome shotgun (WGS) entry which is preliminary data.</text>
</comment>
<accession>A0ABS3BTI6</accession>
<keyword evidence="2" id="KW-1185">Reference proteome</keyword>
<sequence>MIWFDDLFDKEKTPTFSPLGTSPGMENEYWFFKTIEGARPAYLKSYLSYYREKGITFKPQYLKAIERQIRKGDFENPHKFPDYFDGEFDFISMAFQFVNSPQEIVCNVGLAFVKNGELVHWTNYYILPPDEEDALLLPKGREVRLHEIVTVQNFRRLWDSTLSEICNNNLLVIYDSVVELGILKTLFLNYGIESFSIWYTDVLGLLELSGNYEKYAQLGRESGFKVNLGDNVCEDAVTCANVFHELSKGYPNYRNHVRHLNPGNYQ</sequence>
<reference evidence="1 2" key="1">
    <citation type="submission" date="2021-03" db="EMBL/GenBank/DDBJ databases">
        <title>novel species isolated from a fishpond in China.</title>
        <authorList>
            <person name="Lu H."/>
            <person name="Cai Z."/>
        </authorList>
    </citation>
    <scope>NUCLEOTIDE SEQUENCE [LARGE SCALE GENOMIC DNA]</scope>
    <source>
        <strain evidence="1 2">JCM 31546</strain>
    </source>
</reference>